<dbReference type="FunFam" id="1.10.150.50:FF:000007">
    <property type="entry name" value="Liprin-beta-1 isoform 1"/>
    <property type="match status" value="1"/>
</dbReference>
<feature type="coiled-coil region" evidence="4">
    <location>
        <begin position="538"/>
        <end position="621"/>
    </location>
</feature>
<feature type="compositionally biased region" description="Polar residues" evidence="5">
    <location>
        <begin position="667"/>
        <end position="684"/>
    </location>
</feature>
<feature type="compositionally biased region" description="Pro residues" evidence="5">
    <location>
        <begin position="26"/>
        <end position="35"/>
    </location>
</feature>
<dbReference type="RefSeq" id="XP_030767807.1">
    <property type="nucleotide sequence ID" value="XM_030911947.1"/>
</dbReference>
<evidence type="ECO:0000256" key="5">
    <source>
        <dbReference type="SAM" id="MobiDB-lite"/>
    </source>
</evidence>
<dbReference type="InterPro" id="IPR037619">
    <property type="entry name" value="LIPB1/2_SAM_3rd"/>
</dbReference>
<feature type="compositionally biased region" description="Low complexity" evidence="5">
    <location>
        <begin position="376"/>
        <end position="387"/>
    </location>
</feature>
<feature type="region of interest" description="Disordered" evidence="5">
    <location>
        <begin position="342"/>
        <end position="420"/>
    </location>
</feature>
<keyword evidence="3 4" id="KW-0175">Coiled coil</keyword>
<dbReference type="Proteomes" id="UP000504635">
    <property type="component" value="Unplaced"/>
</dbReference>
<dbReference type="RefSeq" id="XP_030767809.1">
    <property type="nucleotide sequence ID" value="XM_030911949.1"/>
</dbReference>
<dbReference type="InterPro" id="IPR058914">
    <property type="entry name" value="LIPB1/2_CC"/>
</dbReference>
<dbReference type="InterPro" id="IPR037618">
    <property type="entry name" value="LIPB1/2_SAM_2nd"/>
</dbReference>
<feature type="compositionally biased region" description="Low complexity" evidence="5">
    <location>
        <begin position="290"/>
        <end position="299"/>
    </location>
</feature>
<dbReference type="PANTHER" id="PTHR12587:SF14">
    <property type="entry name" value="AT31531P"/>
    <property type="match status" value="1"/>
</dbReference>
<dbReference type="OrthoDB" id="6516566at2759"/>
<dbReference type="CTD" id="39524"/>
<dbReference type="Gene3D" id="1.10.150.50">
    <property type="entry name" value="Transcription Factor, Ets-1"/>
    <property type="match status" value="3"/>
</dbReference>
<feature type="region of interest" description="Disordered" evidence="5">
    <location>
        <begin position="94"/>
        <end position="116"/>
    </location>
</feature>
<dbReference type="Pfam" id="PF07647">
    <property type="entry name" value="SAM_2"/>
    <property type="match status" value="1"/>
</dbReference>
<accession>A0A6J2YX37</accession>
<dbReference type="GO" id="GO:0007528">
    <property type="term" value="P:neuromuscular junction development"/>
    <property type="evidence" value="ECO:0007669"/>
    <property type="project" value="TreeGrafter"/>
</dbReference>
<organism evidence="7 9">
    <name type="scientific">Sitophilus oryzae</name>
    <name type="common">Rice weevil</name>
    <name type="synonym">Curculio oryzae</name>
    <dbReference type="NCBI Taxonomy" id="7048"/>
    <lineage>
        <taxon>Eukaryota</taxon>
        <taxon>Metazoa</taxon>
        <taxon>Ecdysozoa</taxon>
        <taxon>Arthropoda</taxon>
        <taxon>Hexapoda</taxon>
        <taxon>Insecta</taxon>
        <taxon>Pterygota</taxon>
        <taxon>Neoptera</taxon>
        <taxon>Endopterygota</taxon>
        <taxon>Coleoptera</taxon>
        <taxon>Polyphaga</taxon>
        <taxon>Cucujiformia</taxon>
        <taxon>Curculionidae</taxon>
        <taxon>Dryophthorinae</taxon>
        <taxon>Sitophilus</taxon>
    </lineage>
</organism>
<protein>
    <submittedName>
        <fullName evidence="8 9">Liprin-beta-2 isoform X1</fullName>
    </submittedName>
</protein>
<dbReference type="InterPro" id="IPR013761">
    <property type="entry name" value="SAM/pointed_sf"/>
</dbReference>
<dbReference type="InterPro" id="IPR037617">
    <property type="entry name" value="LIPB1/2_SAM_1"/>
</dbReference>
<feature type="compositionally biased region" description="Polar residues" evidence="5">
    <location>
        <begin position="45"/>
        <end position="67"/>
    </location>
</feature>
<dbReference type="GeneID" id="115891488"/>
<comment type="similarity">
    <text evidence="1">Belongs to the liprin family. Liprin-beta subfamily.</text>
</comment>
<evidence type="ECO:0000313" key="7">
    <source>
        <dbReference type="Proteomes" id="UP000504635"/>
    </source>
</evidence>
<feature type="region of interest" description="Disordered" evidence="5">
    <location>
        <begin position="250"/>
        <end position="312"/>
    </location>
</feature>
<feature type="compositionally biased region" description="Basic and acidic residues" evidence="5">
    <location>
        <begin position="171"/>
        <end position="181"/>
    </location>
</feature>
<evidence type="ECO:0000313" key="8">
    <source>
        <dbReference type="RefSeq" id="XP_030767807.1"/>
    </source>
</evidence>
<feature type="compositionally biased region" description="Low complexity" evidence="5">
    <location>
        <begin position="104"/>
        <end position="116"/>
    </location>
</feature>
<dbReference type="KEGG" id="soy:115891488"/>
<dbReference type="InterPro" id="IPR001660">
    <property type="entry name" value="SAM"/>
</dbReference>
<dbReference type="CDD" id="cd09566">
    <property type="entry name" value="SAM_liprin-beta1_2_repeat2"/>
    <property type="match status" value="1"/>
</dbReference>
<evidence type="ECO:0000256" key="4">
    <source>
        <dbReference type="SAM" id="Coils"/>
    </source>
</evidence>
<dbReference type="PROSITE" id="PS50105">
    <property type="entry name" value="SAM_DOMAIN"/>
    <property type="match status" value="2"/>
</dbReference>
<dbReference type="CDD" id="cd09569">
    <property type="entry name" value="SAM_liprin-beta1_2_repeat3"/>
    <property type="match status" value="1"/>
</dbReference>
<keyword evidence="2" id="KW-0677">Repeat</keyword>
<sequence>MREVCKSGAVVAAVVAVLEKQTRQFSPPPKLPPKPPKTRPILDGNSPTRKPTTPTNSDKSASKNSQDAIAEHRNFELAVKDFDSVVADVERTFCSNSAPESRKPSSISKISRQSACPVDGDVPVVPAANVSDSGDVTHGVGEGEVRRVAVGRNCVTIDFKSEGGGYEEDENTGKNDEEKRSVTTSNSKNHNNNFTSSFNRYICEPEELVVVLGYDQESADIDSDSLEASSDSEGECFINHGLATIAEEERISASSAQSSRGGDDSSIEDESTLKDRNQEWSGSNSIQEGSTSDLSTSSSERNGILGDSGSTRCTNDFQWIRKEPPAALSPPRASPQRLSPIRMEEESPPHEPAPLCKPPISRSLKEKVTRRSSERSGAPTGSSAPGSLDRRRHHLKREERDQKSRSSHVKSPPRLEDFQPNLTPNCQNGFCYPPTCGPYDGYMESFHRRHERSDPQRYGSSPMLMDHREHRLFSERGSHPDIYGDCSRYRHEMACCSYHMGPPPCCFYGGDRGYHWTPPPYPKPGEQDEKFRKIQYERDNLQLQVQVLTEQIEAQSDKITDLEKVLHEKKQMLSEAEEKLQREVLSRSSLETQKLELMSIMSELKLNAAALERENMELRNCPYNNNSDLKKPPLVPRIGSSSQPQLTSTPQHSSQGIRVSPSPSPVGLSTGSTRNADSTLSYQNDILRPKTPPSSYKRQIDIQYGSLPRQQFLTNGSGTNFSVVDSNANPQQKKGVAFGRNSSLQHLPLVAGGSRMRGFSVPNLAETERTSCDDVVPKGESPGSPTLSFNKNKGIKKLFGKMKRSGSGNLEDLPPGIGDFQRGGVRATAAARLGWSEPHLTLKCDKPFAEWDTENICDWLQDMGLDQYITDAKRWVKSGSQLQESPITEIEKELNIKNPLHRKKLQLALIDTTENSSSDPYLSEAGKLDTAWVLRWLDDAGLPQHKENFLINRVDGRVLHRLTIDDLALLHVTSLLHVASIKRGIQVLRENNYESGCLQRRSLPDDPETPTPKQISLWTTHRVMEWLRAVDLAEYAPNLRGAGVHGGLMVLEPKFNADLLASLLSIPPGKTLLRRHLNTHFKELLGKDIIQEKRELEATMGYIPLTPSSKLKIAKKSQFSLKRKKSKGEADYGDLVCPLNPDKQSGDLSSSSLNMGMMRMGNQEAEDAYLRADLSLASRSLPTSVRNSPVTLRHV</sequence>
<feature type="region of interest" description="Disordered" evidence="5">
    <location>
        <begin position="160"/>
        <end position="196"/>
    </location>
</feature>
<dbReference type="PANTHER" id="PTHR12587">
    <property type="entry name" value="LAR INTERACTING PROTEIN LIP -RELATED PROTEIN"/>
    <property type="match status" value="1"/>
</dbReference>
<dbReference type="CDD" id="cd09563">
    <property type="entry name" value="SAM_liprin-beta1_2_repeat1"/>
    <property type="match status" value="1"/>
</dbReference>
<proteinExistence type="inferred from homology"/>
<dbReference type="GO" id="GO:0048786">
    <property type="term" value="C:presynaptic active zone"/>
    <property type="evidence" value="ECO:0007669"/>
    <property type="project" value="TreeGrafter"/>
</dbReference>
<dbReference type="InterPro" id="IPR029515">
    <property type="entry name" value="Liprin"/>
</dbReference>
<feature type="region of interest" description="Disordered" evidence="5">
    <location>
        <begin position="19"/>
        <end position="69"/>
    </location>
</feature>
<evidence type="ECO:0000256" key="3">
    <source>
        <dbReference type="ARBA" id="ARBA00023054"/>
    </source>
</evidence>
<dbReference type="AlphaFoldDB" id="A0A6J2YX37"/>
<feature type="compositionally biased region" description="Basic and acidic residues" evidence="5">
    <location>
        <begin position="363"/>
        <end position="374"/>
    </location>
</feature>
<feature type="domain" description="SAM" evidence="6">
    <location>
        <begin position="933"/>
        <end position="991"/>
    </location>
</feature>
<gene>
    <name evidence="8 9" type="primary">LOC115891488</name>
</gene>
<name>A0A6J2YX37_SITOR</name>
<feature type="compositionally biased region" description="Polar residues" evidence="5">
    <location>
        <begin position="182"/>
        <end position="196"/>
    </location>
</feature>
<feature type="region of interest" description="Disordered" evidence="5">
    <location>
        <begin position="622"/>
        <end position="697"/>
    </location>
</feature>
<feature type="domain" description="SAM" evidence="6">
    <location>
        <begin position="851"/>
        <end position="915"/>
    </location>
</feature>
<evidence type="ECO:0000256" key="2">
    <source>
        <dbReference type="ARBA" id="ARBA00022737"/>
    </source>
</evidence>
<reference evidence="8 9" key="1">
    <citation type="submission" date="2025-04" db="UniProtKB">
        <authorList>
            <consortium name="RefSeq"/>
        </authorList>
    </citation>
    <scope>IDENTIFICATION</scope>
    <source>
        <tissue evidence="8 9">Gonads</tissue>
    </source>
</reference>
<feature type="compositionally biased region" description="Low complexity" evidence="5">
    <location>
        <begin position="640"/>
        <end position="655"/>
    </location>
</feature>
<keyword evidence="7" id="KW-1185">Reference proteome</keyword>
<evidence type="ECO:0000313" key="9">
    <source>
        <dbReference type="RefSeq" id="XP_030767809.1"/>
    </source>
</evidence>
<dbReference type="SUPFAM" id="SSF47769">
    <property type="entry name" value="SAM/Pointed domain"/>
    <property type="match status" value="3"/>
</dbReference>
<dbReference type="Pfam" id="PF00536">
    <property type="entry name" value="SAM_1"/>
    <property type="match status" value="2"/>
</dbReference>
<evidence type="ECO:0000259" key="6">
    <source>
        <dbReference type="PROSITE" id="PS50105"/>
    </source>
</evidence>
<dbReference type="SMART" id="SM00454">
    <property type="entry name" value="SAM"/>
    <property type="match status" value="3"/>
</dbReference>
<dbReference type="Pfam" id="PF26022">
    <property type="entry name" value="CC_Liprin_beta"/>
    <property type="match status" value="1"/>
</dbReference>
<evidence type="ECO:0000256" key="1">
    <source>
        <dbReference type="ARBA" id="ARBA00007547"/>
    </source>
</evidence>
<feature type="compositionally biased region" description="Polar residues" evidence="5">
    <location>
        <begin position="279"/>
        <end position="289"/>
    </location>
</feature>